<dbReference type="SUPFAM" id="SSF47384">
    <property type="entry name" value="Homodimeric domain of signal transducing histidine kinase"/>
    <property type="match status" value="1"/>
</dbReference>
<dbReference type="SMART" id="SM00388">
    <property type="entry name" value="HisKA"/>
    <property type="match status" value="1"/>
</dbReference>
<feature type="region of interest" description="Disordered" evidence="7">
    <location>
        <begin position="321"/>
        <end position="368"/>
    </location>
</feature>
<dbReference type="RefSeq" id="WP_188907627.1">
    <property type="nucleotide sequence ID" value="NZ_BMIQ01000002.1"/>
</dbReference>
<keyword evidence="11" id="KW-1185">Reference proteome</keyword>
<keyword evidence="4" id="KW-0808">Transferase</keyword>
<keyword evidence="3" id="KW-0597">Phosphoprotein</keyword>
<dbReference type="InterPro" id="IPR003661">
    <property type="entry name" value="HisK_dim/P_dom"/>
</dbReference>
<gene>
    <name evidence="10" type="ORF">GCM10011390_15210</name>
</gene>
<dbReference type="Pfam" id="PF02518">
    <property type="entry name" value="HATPase_c"/>
    <property type="match status" value="1"/>
</dbReference>
<dbReference type="InterPro" id="IPR000014">
    <property type="entry name" value="PAS"/>
</dbReference>
<evidence type="ECO:0000256" key="6">
    <source>
        <dbReference type="ARBA" id="ARBA00023012"/>
    </source>
</evidence>
<dbReference type="CDD" id="cd00082">
    <property type="entry name" value="HisKA"/>
    <property type="match status" value="1"/>
</dbReference>
<dbReference type="PRINTS" id="PR00344">
    <property type="entry name" value="BCTRLSENSOR"/>
</dbReference>
<dbReference type="InterPro" id="IPR005467">
    <property type="entry name" value="His_kinase_dom"/>
</dbReference>
<feature type="region of interest" description="Disordered" evidence="7">
    <location>
        <begin position="242"/>
        <end position="261"/>
    </location>
</feature>
<dbReference type="Pfam" id="PF00512">
    <property type="entry name" value="HisKA"/>
    <property type="match status" value="1"/>
</dbReference>
<evidence type="ECO:0000313" key="10">
    <source>
        <dbReference type="EMBL" id="GGD97367.1"/>
    </source>
</evidence>
<dbReference type="InterPro" id="IPR003594">
    <property type="entry name" value="HATPase_dom"/>
</dbReference>
<comment type="catalytic activity">
    <reaction evidence="1">
        <text>ATP + protein L-histidine = ADP + protein N-phospho-L-histidine.</text>
        <dbReference type="EC" id="2.7.13.3"/>
    </reaction>
</comment>
<dbReference type="GO" id="GO:0006355">
    <property type="term" value="P:regulation of DNA-templated transcription"/>
    <property type="evidence" value="ECO:0007669"/>
    <property type="project" value="InterPro"/>
</dbReference>
<dbReference type="PROSITE" id="PS50109">
    <property type="entry name" value="HIS_KIN"/>
    <property type="match status" value="1"/>
</dbReference>
<dbReference type="NCBIfam" id="TIGR00229">
    <property type="entry name" value="sensory_box"/>
    <property type="match status" value="1"/>
</dbReference>
<feature type="compositionally biased region" description="Low complexity" evidence="7">
    <location>
        <begin position="346"/>
        <end position="365"/>
    </location>
</feature>
<dbReference type="InterPro" id="IPR004358">
    <property type="entry name" value="Sig_transdc_His_kin-like_C"/>
</dbReference>
<dbReference type="EMBL" id="BMIQ01000002">
    <property type="protein sequence ID" value="GGD97367.1"/>
    <property type="molecule type" value="Genomic_DNA"/>
</dbReference>
<dbReference type="AlphaFoldDB" id="A0A916ZH00"/>
<dbReference type="Pfam" id="PF13188">
    <property type="entry name" value="PAS_8"/>
    <property type="match status" value="1"/>
</dbReference>
<evidence type="ECO:0000256" key="7">
    <source>
        <dbReference type="SAM" id="MobiDB-lite"/>
    </source>
</evidence>
<evidence type="ECO:0000259" key="9">
    <source>
        <dbReference type="PROSITE" id="PS50112"/>
    </source>
</evidence>
<dbReference type="EC" id="2.7.13.3" evidence="2"/>
<reference evidence="10" key="1">
    <citation type="journal article" date="2014" name="Int. J. Syst. Evol. Microbiol.">
        <title>Complete genome sequence of Corynebacterium casei LMG S-19264T (=DSM 44701T), isolated from a smear-ripened cheese.</title>
        <authorList>
            <consortium name="US DOE Joint Genome Institute (JGI-PGF)"/>
            <person name="Walter F."/>
            <person name="Albersmeier A."/>
            <person name="Kalinowski J."/>
            <person name="Ruckert C."/>
        </authorList>
    </citation>
    <scope>NUCLEOTIDE SEQUENCE</scope>
    <source>
        <strain evidence="10">CGMCC 1.15367</strain>
    </source>
</reference>
<keyword evidence="5 10" id="KW-0418">Kinase</keyword>
<feature type="compositionally biased region" description="Low complexity" evidence="7">
    <location>
        <begin position="219"/>
        <end position="228"/>
    </location>
</feature>
<feature type="domain" description="Histidine kinase" evidence="8">
    <location>
        <begin position="882"/>
        <end position="1103"/>
    </location>
</feature>
<dbReference type="PANTHER" id="PTHR43711:SF26">
    <property type="entry name" value="SENSOR HISTIDINE KINASE RCSC"/>
    <property type="match status" value="1"/>
</dbReference>
<dbReference type="Proteomes" id="UP000644699">
    <property type="component" value="Unassembled WGS sequence"/>
</dbReference>
<dbReference type="InterPro" id="IPR050736">
    <property type="entry name" value="Sensor_HK_Regulatory"/>
</dbReference>
<sequence>MSSAPGSILPELLASAESRSARHGRAWLLLDAGLTRILLGDAAGRRAFGLGADGETLPPLLARQLRSSARRVAEGGAVSVLLSVAAGRSLHPLAAMLIGLSDGETRAALLTAPLAPGDTQPDPRGRLADLGLSAAPAALFDAGGRIAAGTGLAATAPAEDEALAGEARALLAEDGSERRFATQSSDVRLLRIENDLVLALFSARSERPAEVPPAPPGEANPEIPAQPAAPNIAAMVERWQGRREGDGPADPADPASGLKQPLRSLWGAPASVASGDAPSENRPATPTEDPEAPRAPQEQPTDQPHVVTLPDLPEDAAEEIEAPLVENEERPEAEELVPGTEERSVPAQPTETAAAAPPAAARTTPSGFVPDFSRAPMRFVWQIDRDGRFRSLSPEFAGVVGPRAADVIGRSFVDVATAFDLDASGEIRRLLDRRDTWSGRTITWPVEGTDRRVPIDLAALPTYARDRSFDGFRGFGILRATDAEKDPQAIGLALAMGDPFAVRPGEPAPPPAPPVIESPATGLTLRSFEAELPGVSFGRRQAPPAPADAGEPKVVRLGERRRAREGMLSETEEAAFRAIGAKLGEDAGAEIPPALRIADPSPDAEAGAAAPEAGAALRPSADETNILGALALPLLVQGRDEIVYANAAFLEMAGHADIAALNAAGGLDALFAERPEETEGAEMALRRADGATVPARVRMQRISFGGRSSLLMTFEPAPRPAEAEAEVEDRTEAEDLRRGIAELRAVLDIATDGVILVDAEAQIRTVNGSAQALFGQEPEAMEGKPLASLFAGDSQRAVQDYLESLKDKGIAAVLNDGREVTGRVAQGGLIPLFITIGPLSEGRGWCVVIRDIAHWKRVEEDLVNARRAAEAASLHKSRFLANITHELRTPLNAIIGFADVMASECFGPIGNERYLEYLGDIKRSGHHVLDLVNDLLDISKIEAGKMELTFEPVSLNEVLAEVVSVMQPQANRERVIVRSNLPPSVPQVVADRRTIRQIALNLLSNSVRFTPAGGQIIASTAYTAEGDVLLRVRDSGIGMTEREIEIALTPFQQVHQPGEERGQGTGLGLPLTKAMAEANRARFTIRSTPGEGTLVEIAFPAQRVLVD</sequence>
<evidence type="ECO:0000313" key="11">
    <source>
        <dbReference type="Proteomes" id="UP000644699"/>
    </source>
</evidence>
<feature type="region of interest" description="Disordered" evidence="7">
    <location>
        <begin position="269"/>
        <end position="309"/>
    </location>
</feature>
<dbReference type="Gene3D" id="3.30.450.20">
    <property type="entry name" value="PAS domain"/>
    <property type="match status" value="2"/>
</dbReference>
<name>A0A916ZH00_9HYPH</name>
<evidence type="ECO:0000256" key="2">
    <source>
        <dbReference type="ARBA" id="ARBA00012438"/>
    </source>
</evidence>
<evidence type="ECO:0000259" key="8">
    <source>
        <dbReference type="PROSITE" id="PS50109"/>
    </source>
</evidence>
<dbReference type="InterPro" id="IPR036097">
    <property type="entry name" value="HisK_dim/P_sf"/>
</dbReference>
<reference evidence="10" key="2">
    <citation type="submission" date="2020-09" db="EMBL/GenBank/DDBJ databases">
        <authorList>
            <person name="Sun Q."/>
            <person name="Zhou Y."/>
        </authorList>
    </citation>
    <scope>NUCLEOTIDE SEQUENCE</scope>
    <source>
        <strain evidence="10">CGMCC 1.15367</strain>
    </source>
</reference>
<accession>A0A916ZH00</accession>
<dbReference type="Pfam" id="PF00989">
    <property type="entry name" value="PAS"/>
    <property type="match status" value="1"/>
</dbReference>
<evidence type="ECO:0000256" key="3">
    <source>
        <dbReference type="ARBA" id="ARBA00022553"/>
    </source>
</evidence>
<dbReference type="InterPro" id="IPR036890">
    <property type="entry name" value="HATPase_C_sf"/>
</dbReference>
<evidence type="ECO:0000256" key="5">
    <source>
        <dbReference type="ARBA" id="ARBA00022777"/>
    </source>
</evidence>
<dbReference type="InterPro" id="IPR013767">
    <property type="entry name" value="PAS_fold"/>
</dbReference>
<evidence type="ECO:0000256" key="4">
    <source>
        <dbReference type="ARBA" id="ARBA00022679"/>
    </source>
</evidence>
<feature type="region of interest" description="Disordered" evidence="7">
    <location>
        <begin position="205"/>
        <end position="228"/>
    </location>
</feature>
<dbReference type="SUPFAM" id="SSF55785">
    <property type="entry name" value="PYP-like sensor domain (PAS domain)"/>
    <property type="match status" value="2"/>
</dbReference>
<dbReference type="PROSITE" id="PS50112">
    <property type="entry name" value="PAS"/>
    <property type="match status" value="1"/>
</dbReference>
<dbReference type="Gene3D" id="1.10.287.130">
    <property type="match status" value="1"/>
</dbReference>
<dbReference type="GO" id="GO:0000155">
    <property type="term" value="F:phosphorelay sensor kinase activity"/>
    <property type="evidence" value="ECO:0007669"/>
    <property type="project" value="InterPro"/>
</dbReference>
<organism evidence="10 11">
    <name type="scientific">Aureimonas endophytica</name>
    <dbReference type="NCBI Taxonomy" id="2027858"/>
    <lineage>
        <taxon>Bacteria</taxon>
        <taxon>Pseudomonadati</taxon>
        <taxon>Pseudomonadota</taxon>
        <taxon>Alphaproteobacteria</taxon>
        <taxon>Hyphomicrobiales</taxon>
        <taxon>Aurantimonadaceae</taxon>
        <taxon>Aureimonas</taxon>
    </lineage>
</organism>
<proteinExistence type="predicted"/>
<dbReference type="SMART" id="SM00387">
    <property type="entry name" value="HATPase_c"/>
    <property type="match status" value="1"/>
</dbReference>
<dbReference type="InterPro" id="IPR035965">
    <property type="entry name" value="PAS-like_dom_sf"/>
</dbReference>
<dbReference type="PANTHER" id="PTHR43711">
    <property type="entry name" value="TWO-COMPONENT HISTIDINE KINASE"/>
    <property type="match status" value="1"/>
</dbReference>
<dbReference type="Gene3D" id="3.30.565.10">
    <property type="entry name" value="Histidine kinase-like ATPase, C-terminal domain"/>
    <property type="match status" value="1"/>
</dbReference>
<dbReference type="SUPFAM" id="SSF55874">
    <property type="entry name" value="ATPase domain of HSP90 chaperone/DNA topoisomerase II/histidine kinase"/>
    <property type="match status" value="1"/>
</dbReference>
<evidence type="ECO:0000256" key="1">
    <source>
        <dbReference type="ARBA" id="ARBA00000085"/>
    </source>
</evidence>
<protein>
    <recommendedName>
        <fullName evidence="2">histidine kinase</fullName>
        <ecNumber evidence="2">2.7.13.3</ecNumber>
    </recommendedName>
</protein>
<keyword evidence="6" id="KW-0902">Two-component regulatory system</keyword>
<dbReference type="CDD" id="cd00130">
    <property type="entry name" value="PAS"/>
    <property type="match status" value="1"/>
</dbReference>
<comment type="caution">
    <text evidence="10">The sequence shown here is derived from an EMBL/GenBank/DDBJ whole genome shotgun (WGS) entry which is preliminary data.</text>
</comment>
<feature type="domain" description="PAS" evidence="9">
    <location>
        <begin position="739"/>
        <end position="809"/>
    </location>
</feature>
<dbReference type="SMART" id="SM00091">
    <property type="entry name" value="PAS"/>
    <property type="match status" value="2"/>
</dbReference>